<comment type="similarity">
    <text evidence="2">Belongs to the glycosyl hydrolase 20 family.</text>
</comment>
<keyword evidence="5" id="KW-0326">Glycosidase</keyword>
<evidence type="ECO:0000313" key="11">
    <source>
        <dbReference type="Proteomes" id="UP000179935"/>
    </source>
</evidence>
<dbReference type="PRINTS" id="PR00738">
    <property type="entry name" value="GLHYDRLASE20"/>
</dbReference>
<dbReference type="InterPro" id="IPR015882">
    <property type="entry name" value="HEX_bac_N"/>
</dbReference>
<dbReference type="SUPFAM" id="SSF49899">
    <property type="entry name" value="Concanavalin A-like lectins/glucanases"/>
    <property type="match status" value="1"/>
</dbReference>
<feature type="domain" description="Beta-hexosaminidase bacterial type N-terminal" evidence="9">
    <location>
        <begin position="80"/>
        <end position="174"/>
    </location>
</feature>
<feature type="domain" description="Glycoside hydrolase family 20 catalytic" evidence="8">
    <location>
        <begin position="184"/>
        <end position="459"/>
    </location>
</feature>
<feature type="compositionally biased region" description="Pro residues" evidence="7">
    <location>
        <begin position="747"/>
        <end position="761"/>
    </location>
</feature>
<accession>A0A1S2P4F3</accession>
<dbReference type="RefSeq" id="WP_071368245.1">
    <property type="nucleotide sequence ID" value="NZ_MLYP01000058.1"/>
</dbReference>
<evidence type="ECO:0000313" key="10">
    <source>
        <dbReference type="EMBL" id="OIJ88382.1"/>
    </source>
</evidence>
<evidence type="ECO:0000256" key="2">
    <source>
        <dbReference type="ARBA" id="ARBA00006285"/>
    </source>
</evidence>
<comment type="caution">
    <text evidence="10">The sequence shown here is derived from an EMBL/GenBank/DDBJ whole genome shotgun (WGS) entry which is preliminary data.</text>
</comment>
<dbReference type="GO" id="GO:0016020">
    <property type="term" value="C:membrane"/>
    <property type="evidence" value="ECO:0007669"/>
    <property type="project" value="TreeGrafter"/>
</dbReference>
<dbReference type="Gene3D" id="3.20.20.80">
    <property type="entry name" value="Glycosidases"/>
    <property type="match status" value="1"/>
</dbReference>
<evidence type="ECO:0000256" key="5">
    <source>
        <dbReference type="ARBA" id="ARBA00023295"/>
    </source>
</evidence>
<name>A0A1S2P4F3_9ACTN</name>
<reference evidence="10 11" key="1">
    <citation type="submission" date="2016-10" db="EMBL/GenBank/DDBJ databases">
        <title>Genome sequence of Streptomyces sp. MUSC 93.</title>
        <authorList>
            <person name="Lee L.-H."/>
            <person name="Ser H.-L."/>
            <person name="Law J.W.-F."/>
        </authorList>
    </citation>
    <scope>NUCLEOTIDE SEQUENCE [LARGE SCALE GENOMIC DNA]</scope>
    <source>
        <strain evidence="10 11">MUSC 93</strain>
    </source>
</reference>
<dbReference type="GO" id="GO:0004563">
    <property type="term" value="F:beta-N-acetylhexosaminidase activity"/>
    <property type="evidence" value="ECO:0007669"/>
    <property type="project" value="UniProtKB-EC"/>
</dbReference>
<feature type="region of interest" description="Disordered" evidence="7">
    <location>
        <begin position="742"/>
        <end position="761"/>
    </location>
</feature>
<keyword evidence="4" id="KW-0378">Hydrolase</keyword>
<dbReference type="PANTHER" id="PTHR22600">
    <property type="entry name" value="BETA-HEXOSAMINIDASE"/>
    <property type="match status" value="1"/>
</dbReference>
<dbReference type="STRING" id="1428652.BIV24_22725"/>
<dbReference type="SUPFAM" id="SSF55545">
    <property type="entry name" value="beta-N-acetylhexosaminidase-like domain"/>
    <property type="match status" value="1"/>
</dbReference>
<dbReference type="InterPro" id="IPR013320">
    <property type="entry name" value="ConA-like_dom_sf"/>
</dbReference>
<dbReference type="InterPro" id="IPR017853">
    <property type="entry name" value="GH"/>
</dbReference>
<feature type="region of interest" description="Disordered" evidence="7">
    <location>
        <begin position="1"/>
        <end position="28"/>
    </location>
</feature>
<dbReference type="EMBL" id="MLYP01000058">
    <property type="protein sequence ID" value="OIJ88382.1"/>
    <property type="molecule type" value="Genomic_DNA"/>
</dbReference>
<dbReference type="Proteomes" id="UP000179935">
    <property type="component" value="Unassembled WGS sequence"/>
</dbReference>
<dbReference type="InterPro" id="IPR015883">
    <property type="entry name" value="Glyco_hydro_20_cat"/>
</dbReference>
<dbReference type="Gene3D" id="3.30.379.10">
    <property type="entry name" value="Chitobiase/beta-hexosaminidase domain 2-like"/>
    <property type="match status" value="1"/>
</dbReference>
<dbReference type="AlphaFoldDB" id="A0A1S2P4F3"/>
<evidence type="ECO:0000256" key="1">
    <source>
        <dbReference type="ARBA" id="ARBA00001231"/>
    </source>
</evidence>
<evidence type="ECO:0000256" key="7">
    <source>
        <dbReference type="SAM" id="MobiDB-lite"/>
    </source>
</evidence>
<dbReference type="PANTHER" id="PTHR22600:SF57">
    <property type="entry name" value="BETA-N-ACETYLHEXOSAMINIDASE"/>
    <property type="match status" value="1"/>
</dbReference>
<organism evidence="10 11">
    <name type="scientific">Streptomyces colonosanans</name>
    <dbReference type="NCBI Taxonomy" id="1428652"/>
    <lineage>
        <taxon>Bacteria</taxon>
        <taxon>Bacillati</taxon>
        <taxon>Actinomycetota</taxon>
        <taxon>Actinomycetes</taxon>
        <taxon>Kitasatosporales</taxon>
        <taxon>Streptomycetaceae</taxon>
        <taxon>Streptomyces</taxon>
    </lineage>
</organism>
<dbReference type="InterPro" id="IPR029018">
    <property type="entry name" value="Hex-like_dom2"/>
</dbReference>
<evidence type="ECO:0000256" key="4">
    <source>
        <dbReference type="ARBA" id="ARBA00022801"/>
    </source>
</evidence>
<proteinExistence type="inferred from homology"/>
<evidence type="ECO:0000256" key="6">
    <source>
        <dbReference type="PIRSR" id="PIRSR625705-1"/>
    </source>
</evidence>
<dbReference type="GO" id="GO:0030203">
    <property type="term" value="P:glycosaminoglycan metabolic process"/>
    <property type="evidence" value="ECO:0007669"/>
    <property type="project" value="TreeGrafter"/>
</dbReference>
<dbReference type="Pfam" id="PF00728">
    <property type="entry name" value="Glyco_hydro_20"/>
    <property type="match status" value="1"/>
</dbReference>
<sequence length="761" mass="82796">MASEAGANPAVRTTPAGAQSDVADPRTTLLPVPQNWEPAGGELTLANTTRVVIDPATAGRWTVVPGMTTESDPIVSTRPLREVARYAARDIEARTGVRLPLTQANSANDNGIQVALDAALAPEVGPEGYRLEIGRTVRLTAPTASGIYYGSRSLIQLLVGSADQRTLPTGVLTDRADTTVRMNTIDVSREYWKPRAVADVIRQMGYLKQNYLVLHFDDAEGFRLNSPKYPGLAEPGFSYNRADIESLDRIARENNVTLVPGFELPAHVSPKSAYFHIGMADGPREVEPGFGERDTGATPQNTCQGYSYSHLTDDFTFNLMNPKALKVSQEMLDEFLPWFSSPWVHLGGDETPPNMNRCPALRDYVANSNGKYATTADVEMEFINEVNDQVRAKGRTSVVYNGSEGSAHNIPLDTNVIVMDWTGSGTAAHLKPYDKIVADSSFLYLVPARSGRPNQQRIAQTWTTPTDPKILGWGMHVWGDDLGWAEGQWLESLSIMPRGRVADRQWNTRPRTQTEYAAYEATMQTIGTAPGYTGVQQPNTTTNARPIHQYVMDPEFPRGTYDAHTSNNRRGIIDRCDLSGMTPLFVSTRSATDPDKGQVKVIDSGGYWLGASNLTGPWSVTGTAKVSGTVTLLGQVDSTNRVTLSPTDVTVRWNGVTQSFGRGLGSEQWADFALTSDGSTVTLYLDGERVGSVTSELTLPRSRMLYGATGTTLAALDIYAQRLTADQASSVRTQRPEAVCATYPEAPTLPAPRPAGPPTRS</sequence>
<comment type="catalytic activity">
    <reaction evidence="1">
        <text>Hydrolysis of terminal non-reducing N-acetyl-D-hexosamine residues in N-acetyl-beta-D-hexosaminides.</text>
        <dbReference type="EC" id="3.2.1.52"/>
    </reaction>
</comment>
<feature type="active site" description="Proton donor" evidence="6">
    <location>
        <position position="350"/>
    </location>
</feature>
<evidence type="ECO:0000256" key="3">
    <source>
        <dbReference type="ARBA" id="ARBA00012663"/>
    </source>
</evidence>
<gene>
    <name evidence="10" type="ORF">BIV24_22725</name>
</gene>
<dbReference type="SUPFAM" id="SSF51445">
    <property type="entry name" value="(Trans)glycosidases"/>
    <property type="match status" value="1"/>
</dbReference>
<dbReference type="InterPro" id="IPR025705">
    <property type="entry name" value="Beta_hexosaminidase_sua/sub"/>
</dbReference>
<dbReference type="GO" id="GO:0005975">
    <property type="term" value="P:carbohydrate metabolic process"/>
    <property type="evidence" value="ECO:0007669"/>
    <property type="project" value="InterPro"/>
</dbReference>
<keyword evidence="11" id="KW-1185">Reference proteome</keyword>
<evidence type="ECO:0000259" key="9">
    <source>
        <dbReference type="Pfam" id="PF02838"/>
    </source>
</evidence>
<dbReference type="EC" id="3.2.1.52" evidence="3"/>
<protein>
    <recommendedName>
        <fullName evidence="3">beta-N-acetylhexosaminidase</fullName>
        <ecNumber evidence="3">3.2.1.52</ecNumber>
    </recommendedName>
</protein>
<evidence type="ECO:0000259" key="8">
    <source>
        <dbReference type="Pfam" id="PF00728"/>
    </source>
</evidence>
<dbReference type="Pfam" id="PF02838">
    <property type="entry name" value="Glyco_hydro_20b"/>
    <property type="match status" value="1"/>
</dbReference>